<accession>A0ABQ6MBR2</accession>
<protein>
    <submittedName>
        <fullName evidence="2">Uncharacterized protein</fullName>
    </submittedName>
</protein>
<evidence type="ECO:0000256" key="1">
    <source>
        <dbReference type="SAM" id="SignalP"/>
    </source>
</evidence>
<dbReference type="Proteomes" id="UP001165060">
    <property type="component" value="Unassembled WGS sequence"/>
</dbReference>
<sequence length="268" mass="28559">MKPLSPLFLLLLLSPSASASASASPPSSNSTLSTSLAAGASSAFLAASHASFTRVTSLVGTPAGLVEYEWEELAAFPGLRLECEVTPLPAGSEGVDLSESLGGDAQVVECPGDPLCDRLGETCDADDRAGGRDLGVAESGEPAVNKVDACCSLHDCAKPSGIPNSCAADWELLQCVKDAAVGDEGEQAQSVIEAVFGEDSWFPCTKVEPVDVLQWKCKWVRKRWWWRWTCNIVHSTISRSIWKFGPERYDDVKNEVVGHSCEKAVVAE</sequence>
<organism evidence="2 3">
    <name type="scientific">Tetraparma gracilis</name>
    <dbReference type="NCBI Taxonomy" id="2962635"/>
    <lineage>
        <taxon>Eukaryota</taxon>
        <taxon>Sar</taxon>
        <taxon>Stramenopiles</taxon>
        <taxon>Ochrophyta</taxon>
        <taxon>Bolidophyceae</taxon>
        <taxon>Parmales</taxon>
        <taxon>Triparmaceae</taxon>
        <taxon>Tetraparma</taxon>
    </lineage>
</organism>
<feature type="signal peptide" evidence="1">
    <location>
        <begin position="1"/>
        <end position="19"/>
    </location>
</feature>
<gene>
    <name evidence="2" type="ORF">TeGR_g147</name>
</gene>
<evidence type="ECO:0000313" key="2">
    <source>
        <dbReference type="EMBL" id="GMI23374.1"/>
    </source>
</evidence>
<feature type="chain" id="PRO_5046500781" evidence="1">
    <location>
        <begin position="20"/>
        <end position="268"/>
    </location>
</feature>
<evidence type="ECO:0000313" key="3">
    <source>
        <dbReference type="Proteomes" id="UP001165060"/>
    </source>
</evidence>
<keyword evidence="1" id="KW-0732">Signal</keyword>
<keyword evidence="3" id="KW-1185">Reference proteome</keyword>
<dbReference type="EMBL" id="BRYB01002652">
    <property type="protein sequence ID" value="GMI23374.1"/>
    <property type="molecule type" value="Genomic_DNA"/>
</dbReference>
<comment type="caution">
    <text evidence="2">The sequence shown here is derived from an EMBL/GenBank/DDBJ whole genome shotgun (WGS) entry which is preliminary data.</text>
</comment>
<name>A0ABQ6MBR2_9STRA</name>
<proteinExistence type="predicted"/>
<reference evidence="2 3" key="1">
    <citation type="journal article" date="2023" name="Commun. Biol.">
        <title>Genome analysis of Parmales, the sister group of diatoms, reveals the evolutionary specialization of diatoms from phago-mixotrophs to photoautotrophs.</title>
        <authorList>
            <person name="Ban H."/>
            <person name="Sato S."/>
            <person name="Yoshikawa S."/>
            <person name="Yamada K."/>
            <person name="Nakamura Y."/>
            <person name="Ichinomiya M."/>
            <person name="Sato N."/>
            <person name="Blanc-Mathieu R."/>
            <person name="Endo H."/>
            <person name="Kuwata A."/>
            <person name="Ogata H."/>
        </authorList>
    </citation>
    <scope>NUCLEOTIDE SEQUENCE [LARGE SCALE GENOMIC DNA]</scope>
</reference>